<accession>A0ACB7IRA1</accession>
<protein>
    <submittedName>
        <fullName evidence="1">Uncharacterized protein</fullName>
    </submittedName>
</protein>
<sequence>MSDTAPPLHLRPVVVDTAFGFLRRRRLRSTRNERRRSAEVHEGNKQRTSKGTNGEDGEAKGWTGMVRRWHTKGGCKRDKANKHDSEHSLTLPQPHQHRQNPSNLSYRRRLCAANHRDHQNDDDQNVLEHPVIANGPVVSATYLRTRSARPALRRVPTNARRERIAVAVALADHVPVSRSTLPTPTTNHTTCAIPTANRNYSNRNRTLATPQFTVLQR</sequence>
<keyword evidence="2" id="KW-1185">Reference proteome</keyword>
<dbReference type="Proteomes" id="UP000824881">
    <property type="component" value="Unassembled WGS sequence"/>
</dbReference>
<dbReference type="EMBL" id="WQMT02000008">
    <property type="protein sequence ID" value="KAG9220230.1"/>
    <property type="molecule type" value="Genomic_DNA"/>
</dbReference>
<name>A0ACB7IRA1_PLECO</name>
<proteinExistence type="predicted"/>
<comment type="caution">
    <text evidence="1">The sequence shown here is derived from an EMBL/GenBank/DDBJ whole genome shotgun (WGS) entry which is preliminary data.</text>
</comment>
<reference evidence="1 2" key="1">
    <citation type="journal article" date="2021" name="Appl. Environ. Microbiol.">
        <title>Genetic linkage and physical mapping for an oyster mushroom Pleurotus cornucopiae and QTL analysis for the trait cap color.</title>
        <authorList>
            <person name="Zhang Y."/>
            <person name="Gao W."/>
            <person name="Sonnenberg A."/>
            <person name="Chen Q."/>
            <person name="Zhang J."/>
            <person name="Huang C."/>
        </authorList>
    </citation>
    <scope>NUCLEOTIDE SEQUENCE [LARGE SCALE GENOMIC DNA]</scope>
    <source>
        <strain evidence="1">CCMSSC00406</strain>
    </source>
</reference>
<evidence type="ECO:0000313" key="1">
    <source>
        <dbReference type="EMBL" id="KAG9220230.1"/>
    </source>
</evidence>
<organism evidence="1 2">
    <name type="scientific">Pleurotus cornucopiae</name>
    <name type="common">Cornucopia mushroom</name>
    <dbReference type="NCBI Taxonomy" id="5321"/>
    <lineage>
        <taxon>Eukaryota</taxon>
        <taxon>Fungi</taxon>
        <taxon>Dikarya</taxon>
        <taxon>Basidiomycota</taxon>
        <taxon>Agaricomycotina</taxon>
        <taxon>Agaricomycetes</taxon>
        <taxon>Agaricomycetidae</taxon>
        <taxon>Agaricales</taxon>
        <taxon>Pleurotineae</taxon>
        <taxon>Pleurotaceae</taxon>
        <taxon>Pleurotus</taxon>
    </lineage>
</organism>
<evidence type="ECO:0000313" key="2">
    <source>
        <dbReference type="Proteomes" id="UP000824881"/>
    </source>
</evidence>
<gene>
    <name evidence="1" type="ORF">CCMSSC00406_0009551</name>
</gene>